<evidence type="ECO:0000313" key="5">
    <source>
        <dbReference type="Proteomes" id="UP000179797"/>
    </source>
</evidence>
<dbReference type="InterPro" id="IPR001387">
    <property type="entry name" value="Cro/C1-type_HTH"/>
</dbReference>
<keyword evidence="5" id="KW-1185">Reference proteome</keyword>
<evidence type="ECO:0000256" key="1">
    <source>
        <dbReference type="ARBA" id="ARBA00007227"/>
    </source>
</evidence>
<gene>
    <name evidence="4" type="ORF">NH26_10365</name>
</gene>
<feature type="domain" description="HTH cro/C1-type" evidence="3">
    <location>
        <begin position="28"/>
        <end position="73"/>
    </location>
</feature>
<comment type="similarity">
    <text evidence="1">Belongs to the short-chain fatty acyl-CoA assimilation regulator (ScfR) family.</text>
</comment>
<evidence type="ECO:0000313" key="4">
    <source>
        <dbReference type="EMBL" id="OHX66732.1"/>
    </source>
</evidence>
<dbReference type="PANTHER" id="PTHR36924:SF1">
    <property type="entry name" value="ANTITOXIN HIGA-1"/>
    <property type="match status" value="1"/>
</dbReference>
<dbReference type="STRING" id="915059.NH26_10365"/>
<dbReference type="AlphaFoldDB" id="A0A1S1Z0F4"/>
<name>A0A1S1Z0F4_FLAPC</name>
<dbReference type="InterPro" id="IPR013430">
    <property type="entry name" value="Toxin_antidote_HigA"/>
</dbReference>
<dbReference type="Pfam" id="PF01381">
    <property type="entry name" value="HTH_3"/>
    <property type="match status" value="1"/>
</dbReference>
<accession>A0A1S1Z0F4</accession>
<dbReference type="InterPro" id="IPR010982">
    <property type="entry name" value="Lambda_DNA-bd_dom_sf"/>
</dbReference>
<dbReference type="SMART" id="SM00530">
    <property type="entry name" value="HTH_XRE"/>
    <property type="match status" value="1"/>
</dbReference>
<dbReference type="InterPro" id="IPR010359">
    <property type="entry name" value="IrrE_HExxH"/>
</dbReference>
<organism evidence="4 5">
    <name type="scientific">Flammeovirga pacifica</name>
    <dbReference type="NCBI Taxonomy" id="915059"/>
    <lineage>
        <taxon>Bacteria</taxon>
        <taxon>Pseudomonadati</taxon>
        <taxon>Bacteroidota</taxon>
        <taxon>Cytophagia</taxon>
        <taxon>Cytophagales</taxon>
        <taxon>Flammeovirgaceae</taxon>
        <taxon>Flammeovirga</taxon>
    </lineage>
</organism>
<comment type="caution">
    <text evidence="4">The sequence shown here is derived from an EMBL/GenBank/DDBJ whole genome shotgun (WGS) entry which is preliminary data.</text>
</comment>
<reference evidence="4 5" key="1">
    <citation type="journal article" date="2012" name="Int. J. Syst. Evol. Microbiol.">
        <title>Flammeovirga pacifica sp. nov., isolated from deep-sea sediment.</title>
        <authorList>
            <person name="Xu H."/>
            <person name="Fu Y."/>
            <person name="Yang N."/>
            <person name="Ding Z."/>
            <person name="Lai Q."/>
            <person name="Zeng R."/>
        </authorList>
    </citation>
    <scope>NUCLEOTIDE SEQUENCE [LARGE SCALE GENOMIC DNA]</scope>
    <source>
        <strain evidence="5">DSM 24597 / LMG 26175 / WPAGA1</strain>
    </source>
</reference>
<dbReference type="SUPFAM" id="SSF47413">
    <property type="entry name" value="lambda repressor-like DNA-binding domains"/>
    <property type="match status" value="1"/>
</dbReference>
<dbReference type="GO" id="GO:0003677">
    <property type="term" value="F:DNA binding"/>
    <property type="evidence" value="ECO:0007669"/>
    <property type="project" value="UniProtKB-KW"/>
</dbReference>
<dbReference type="NCBIfam" id="TIGR02607">
    <property type="entry name" value="antidote_HigA"/>
    <property type="match status" value="1"/>
</dbReference>
<evidence type="ECO:0000256" key="2">
    <source>
        <dbReference type="ARBA" id="ARBA00023125"/>
    </source>
</evidence>
<sequence>MENQNITPFEATHPGTLIQDELEFREDLNQTELAKLLDVKRSFLNELIKGKRPITAKTAILLEKVFGINAKYWLDFQSQYDIDHARIQEKNIAKVKNIEIWDMIKNYIPEKFLKKLNLITDNLEKDIKTVFDIFDVNSIDDLINSFAKNKLVYYKKSDALNTDEKNLITWQCLAIYQAKKIKVKKYDPTKINELKKELNRIFYKNNDTINQVEKTLNKYGIKFLILEKLEKTPVDGIAFWNNSNPTIALTIRHKRLDNFAFTIMHELGHIELHLKDNKDRIIYDKKNNKHTKEEQEANNYSRDSLINKEYWSFFYKGNIHYQDFEVNKFSKEIKVHPSIILGRICHESDNYKRRTKISKNIN</sequence>
<dbReference type="PANTHER" id="PTHR36924">
    <property type="entry name" value="ANTITOXIN HIGA-1"/>
    <property type="match status" value="1"/>
</dbReference>
<dbReference type="RefSeq" id="WP_044222633.1">
    <property type="nucleotide sequence ID" value="NZ_JRYR02000001.1"/>
</dbReference>
<dbReference type="Gene3D" id="1.10.10.2910">
    <property type="match status" value="1"/>
</dbReference>
<dbReference type="Pfam" id="PF06114">
    <property type="entry name" value="Peptidase_M78"/>
    <property type="match status" value="1"/>
</dbReference>
<proteinExistence type="inferred from homology"/>
<dbReference type="OrthoDB" id="9796786at2"/>
<dbReference type="PROSITE" id="PS50943">
    <property type="entry name" value="HTH_CROC1"/>
    <property type="match status" value="1"/>
</dbReference>
<keyword evidence="2" id="KW-0238">DNA-binding</keyword>
<protein>
    <submittedName>
        <fullName evidence="4">Addiction module antidote protein, HigA family</fullName>
    </submittedName>
</protein>
<dbReference type="Gene3D" id="1.10.260.40">
    <property type="entry name" value="lambda repressor-like DNA-binding domains"/>
    <property type="match status" value="1"/>
</dbReference>
<dbReference type="CDD" id="cd00093">
    <property type="entry name" value="HTH_XRE"/>
    <property type="match status" value="1"/>
</dbReference>
<dbReference type="EMBL" id="JRYR02000001">
    <property type="protein sequence ID" value="OHX66732.1"/>
    <property type="molecule type" value="Genomic_DNA"/>
</dbReference>
<evidence type="ECO:0000259" key="3">
    <source>
        <dbReference type="PROSITE" id="PS50943"/>
    </source>
</evidence>
<dbReference type="Proteomes" id="UP000179797">
    <property type="component" value="Unassembled WGS sequence"/>
</dbReference>